<reference evidence="2" key="1">
    <citation type="journal article" date="2014" name="Int. J. Syst. Evol. Microbiol.">
        <title>Complete genome sequence of Corynebacterium casei LMG S-19264T (=DSM 44701T), isolated from a smear-ripened cheese.</title>
        <authorList>
            <consortium name="US DOE Joint Genome Institute (JGI-PGF)"/>
            <person name="Walter F."/>
            <person name="Albersmeier A."/>
            <person name="Kalinowski J."/>
            <person name="Ruckert C."/>
        </authorList>
    </citation>
    <scope>NUCLEOTIDE SEQUENCE</scope>
    <source>
        <strain evidence="2">JCM 4335</strain>
    </source>
</reference>
<name>A0A918EJU7_9ACTN</name>
<dbReference type="EMBL" id="BMSV01000001">
    <property type="protein sequence ID" value="GGP92817.1"/>
    <property type="molecule type" value="Genomic_DNA"/>
</dbReference>
<evidence type="ECO:0000256" key="1">
    <source>
        <dbReference type="SAM" id="MobiDB-lite"/>
    </source>
</evidence>
<feature type="region of interest" description="Disordered" evidence="1">
    <location>
        <begin position="1"/>
        <end position="94"/>
    </location>
</feature>
<proteinExistence type="predicted"/>
<organism evidence="2 3">
    <name type="scientific">Streptomyces roseolilacinus</name>
    <dbReference type="NCBI Taxonomy" id="66904"/>
    <lineage>
        <taxon>Bacteria</taxon>
        <taxon>Bacillati</taxon>
        <taxon>Actinomycetota</taxon>
        <taxon>Actinomycetes</taxon>
        <taxon>Kitasatosporales</taxon>
        <taxon>Streptomycetaceae</taxon>
        <taxon>Streptomyces</taxon>
    </lineage>
</organism>
<sequence>MAGGHARRVLHGGGEAGGRRAGDGGRAAAPSHRPPGPAGDGPTDAEASRSPTRVPGTSADASGAPPPEDPRRGLTPGREVTRPQMVGVSSTIGL</sequence>
<protein>
    <submittedName>
        <fullName evidence="2">Uncharacterized protein</fullName>
    </submittedName>
</protein>
<keyword evidence="3" id="KW-1185">Reference proteome</keyword>
<evidence type="ECO:0000313" key="2">
    <source>
        <dbReference type="EMBL" id="GGP92817.1"/>
    </source>
</evidence>
<gene>
    <name evidence="2" type="ORF">GCM10010249_08640</name>
</gene>
<evidence type="ECO:0000313" key="3">
    <source>
        <dbReference type="Proteomes" id="UP000654123"/>
    </source>
</evidence>
<dbReference type="Proteomes" id="UP000654123">
    <property type="component" value="Unassembled WGS sequence"/>
</dbReference>
<dbReference type="AlphaFoldDB" id="A0A918EJU7"/>
<comment type="caution">
    <text evidence="2">The sequence shown here is derived from an EMBL/GenBank/DDBJ whole genome shotgun (WGS) entry which is preliminary data.</text>
</comment>
<feature type="compositionally biased region" description="Basic residues" evidence="1">
    <location>
        <begin position="1"/>
        <end position="10"/>
    </location>
</feature>
<accession>A0A918EJU7</accession>
<reference evidence="2" key="2">
    <citation type="submission" date="2020-09" db="EMBL/GenBank/DDBJ databases">
        <authorList>
            <person name="Sun Q."/>
            <person name="Ohkuma M."/>
        </authorList>
    </citation>
    <scope>NUCLEOTIDE SEQUENCE</scope>
    <source>
        <strain evidence="2">JCM 4335</strain>
    </source>
</reference>